<proteinExistence type="predicted"/>
<organism evidence="10 11">
    <name type="scientific">Ectocarpus siliculosus</name>
    <name type="common">Brown alga</name>
    <name type="synonym">Conferva siliculosa</name>
    <dbReference type="NCBI Taxonomy" id="2880"/>
    <lineage>
        <taxon>Eukaryota</taxon>
        <taxon>Sar</taxon>
        <taxon>Stramenopiles</taxon>
        <taxon>Ochrophyta</taxon>
        <taxon>PX clade</taxon>
        <taxon>Phaeophyceae</taxon>
        <taxon>Ectocarpales</taxon>
        <taxon>Ectocarpaceae</taxon>
        <taxon>Ectocarpus</taxon>
    </lineage>
</organism>
<accession>D7FN15</accession>
<feature type="coiled-coil region" evidence="7">
    <location>
        <begin position="112"/>
        <end position="155"/>
    </location>
</feature>
<evidence type="ECO:0000256" key="8">
    <source>
        <dbReference type="SAM" id="MobiDB-lite"/>
    </source>
</evidence>
<dbReference type="PANTHER" id="PTHR46373">
    <property type="entry name" value="PROTEIN RKD4"/>
    <property type="match status" value="1"/>
</dbReference>
<keyword evidence="3 7" id="KW-0175">Coiled coil</keyword>
<dbReference type="InterPro" id="IPR003035">
    <property type="entry name" value="RWP-RK_dom"/>
</dbReference>
<dbReference type="AlphaFoldDB" id="D7FN15"/>
<dbReference type="Proteomes" id="UP000002630">
    <property type="component" value="Unassembled WGS sequence"/>
</dbReference>
<evidence type="ECO:0000256" key="3">
    <source>
        <dbReference type="ARBA" id="ARBA00023054"/>
    </source>
</evidence>
<evidence type="ECO:0000256" key="7">
    <source>
        <dbReference type="SAM" id="Coils"/>
    </source>
</evidence>
<gene>
    <name evidence="10" type="primary">NIN-like</name>
    <name evidence="10" type="ORF">Esi_0173_0021</name>
</gene>
<feature type="region of interest" description="Disordered" evidence="8">
    <location>
        <begin position="1"/>
        <end position="55"/>
    </location>
</feature>
<dbReference type="OrthoDB" id="6270329at2759"/>
<dbReference type="PROSITE" id="PS51519">
    <property type="entry name" value="RWP_RK"/>
    <property type="match status" value="1"/>
</dbReference>
<dbReference type="GO" id="GO:0003677">
    <property type="term" value="F:DNA binding"/>
    <property type="evidence" value="ECO:0007669"/>
    <property type="project" value="UniProtKB-KW"/>
</dbReference>
<protein>
    <submittedName>
        <fullName evidence="10">NIN-like transcription factor</fullName>
    </submittedName>
</protein>
<keyword evidence="5" id="KW-0804">Transcription</keyword>
<evidence type="ECO:0000256" key="5">
    <source>
        <dbReference type="ARBA" id="ARBA00023163"/>
    </source>
</evidence>
<feature type="compositionally biased region" description="Low complexity" evidence="8">
    <location>
        <begin position="16"/>
        <end position="25"/>
    </location>
</feature>
<sequence>MPKDKHRRSCSKKSGRSSSKNSNNGTEDSRGPAVRRLRIPDEPPTLPPRDVSKAGSKREVLADIAKRIPVELMREYFNYPLRVSAEAMHISVTTLKRLCRRHGVKRWPHRQISGLNRTLGDLEAQHDAARGEEEIAAVEEELRQLHRRREVIIERAFESDDESTRNKDGAHLSPGVRRKRSGDRGDRGGGGGDSVSSSSEDEGEEEEEEGKGRGGRSSSSGSSGSRSGSSGGPSCSEGGSGGSSASSGPRTC</sequence>
<dbReference type="EMBL" id="FN649760">
    <property type="protein sequence ID" value="CBJ30079.1"/>
    <property type="molecule type" value="Genomic_DNA"/>
</dbReference>
<feature type="compositionally biased region" description="Basic residues" evidence="8">
    <location>
        <begin position="1"/>
        <end position="15"/>
    </location>
</feature>
<keyword evidence="2" id="KW-0805">Transcription regulation</keyword>
<dbReference type="InParanoid" id="D7FN15"/>
<evidence type="ECO:0000256" key="1">
    <source>
        <dbReference type="ARBA" id="ARBA00004049"/>
    </source>
</evidence>
<keyword evidence="6" id="KW-0539">Nucleus</keyword>
<feature type="compositionally biased region" description="Acidic residues" evidence="8">
    <location>
        <begin position="199"/>
        <end position="209"/>
    </location>
</feature>
<feature type="domain" description="RWP-RK" evidence="9">
    <location>
        <begin position="51"/>
        <end position="135"/>
    </location>
</feature>
<dbReference type="GO" id="GO:0003700">
    <property type="term" value="F:DNA-binding transcription factor activity"/>
    <property type="evidence" value="ECO:0007669"/>
    <property type="project" value="InterPro"/>
</dbReference>
<keyword evidence="4" id="KW-0238">DNA-binding</keyword>
<dbReference type="Pfam" id="PF02042">
    <property type="entry name" value="RWP-RK"/>
    <property type="match status" value="1"/>
</dbReference>
<evidence type="ECO:0000256" key="6">
    <source>
        <dbReference type="ARBA" id="ARBA00023242"/>
    </source>
</evidence>
<reference evidence="10 11" key="1">
    <citation type="journal article" date="2010" name="Nature">
        <title>The Ectocarpus genome and the independent evolution of multicellularity in brown algae.</title>
        <authorList>
            <person name="Cock J.M."/>
            <person name="Sterck L."/>
            <person name="Rouze P."/>
            <person name="Scornet D."/>
            <person name="Allen A.E."/>
            <person name="Amoutzias G."/>
            <person name="Anthouard V."/>
            <person name="Artiguenave F."/>
            <person name="Aury J.M."/>
            <person name="Badger J.H."/>
            <person name="Beszteri B."/>
            <person name="Billiau K."/>
            <person name="Bonnet E."/>
            <person name="Bothwell J.H."/>
            <person name="Bowler C."/>
            <person name="Boyen C."/>
            <person name="Brownlee C."/>
            <person name="Carrano C.J."/>
            <person name="Charrier B."/>
            <person name="Cho G.Y."/>
            <person name="Coelho S.M."/>
            <person name="Collen J."/>
            <person name="Corre E."/>
            <person name="Da Silva C."/>
            <person name="Delage L."/>
            <person name="Delaroque N."/>
            <person name="Dittami S.M."/>
            <person name="Doulbeau S."/>
            <person name="Elias M."/>
            <person name="Farnham G."/>
            <person name="Gachon C.M."/>
            <person name="Gschloessl B."/>
            <person name="Heesch S."/>
            <person name="Jabbari K."/>
            <person name="Jubin C."/>
            <person name="Kawai H."/>
            <person name="Kimura K."/>
            <person name="Kloareg B."/>
            <person name="Kupper F.C."/>
            <person name="Lang D."/>
            <person name="Le Bail A."/>
            <person name="Leblanc C."/>
            <person name="Lerouge P."/>
            <person name="Lohr M."/>
            <person name="Lopez P.J."/>
            <person name="Martens C."/>
            <person name="Maumus F."/>
            <person name="Michel G."/>
            <person name="Miranda-Saavedra D."/>
            <person name="Morales J."/>
            <person name="Moreau H."/>
            <person name="Motomura T."/>
            <person name="Nagasato C."/>
            <person name="Napoli C.A."/>
            <person name="Nelson D.R."/>
            <person name="Nyvall-Collen P."/>
            <person name="Peters A.F."/>
            <person name="Pommier C."/>
            <person name="Potin P."/>
            <person name="Poulain J."/>
            <person name="Quesneville H."/>
            <person name="Read B."/>
            <person name="Rensing S.A."/>
            <person name="Ritter A."/>
            <person name="Rousvoal S."/>
            <person name="Samanta M."/>
            <person name="Samson G."/>
            <person name="Schroeder D.C."/>
            <person name="Segurens B."/>
            <person name="Strittmatter M."/>
            <person name="Tonon T."/>
            <person name="Tregear J.W."/>
            <person name="Valentin K."/>
            <person name="von Dassow P."/>
            <person name="Yamagishi T."/>
            <person name="Van de Peer Y."/>
            <person name="Wincker P."/>
        </authorList>
    </citation>
    <scope>NUCLEOTIDE SEQUENCE [LARGE SCALE GENOMIC DNA]</scope>
    <source>
        <strain evidence="11">Ec32 / CCAP1310/4</strain>
    </source>
</reference>
<name>D7FN15_ECTSI</name>
<feature type="compositionally biased region" description="Low complexity" evidence="8">
    <location>
        <begin position="216"/>
        <end position="252"/>
    </location>
</feature>
<evidence type="ECO:0000259" key="9">
    <source>
        <dbReference type="PROSITE" id="PS51519"/>
    </source>
</evidence>
<evidence type="ECO:0000313" key="10">
    <source>
        <dbReference type="EMBL" id="CBJ30079.1"/>
    </source>
</evidence>
<dbReference type="PANTHER" id="PTHR46373:SF2">
    <property type="entry name" value="RWP-RK DOMAIN-CONTAINING PROTEIN"/>
    <property type="match status" value="1"/>
</dbReference>
<keyword evidence="11" id="KW-1185">Reference proteome</keyword>
<dbReference type="InterPro" id="IPR044607">
    <property type="entry name" value="RKD-like"/>
</dbReference>
<evidence type="ECO:0000256" key="4">
    <source>
        <dbReference type="ARBA" id="ARBA00023125"/>
    </source>
</evidence>
<feature type="region of interest" description="Disordered" evidence="8">
    <location>
        <begin position="159"/>
        <end position="252"/>
    </location>
</feature>
<comment type="function">
    <text evidence="1">Putative transcription factor.</text>
</comment>
<evidence type="ECO:0000256" key="2">
    <source>
        <dbReference type="ARBA" id="ARBA00023015"/>
    </source>
</evidence>
<feature type="compositionally biased region" description="Basic and acidic residues" evidence="8">
    <location>
        <begin position="159"/>
        <end position="170"/>
    </location>
</feature>
<evidence type="ECO:0000313" key="11">
    <source>
        <dbReference type="Proteomes" id="UP000002630"/>
    </source>
</evidence>